<keyword evidence="5" id="KW-1185">Reference proteome</keyword>
<dbReference type="STRING" id="1203610.HMPREF1536_03677"/>
<reference evidence="4 5" key="1">
    <citation type="submission" date="2013-04" db="EMBL/GenBank/DDBJ databases">
        <title>The Genome Sequence of Parabacteroides gordonii DSM 23371.</title>
        <authorList>
            <consortium name="The Broad Institute Genomics Platform"/>
            <person name="Earl A."/>
            <person name="Ward D."/>
            <person name="Feldgarden M."/>
            <person name="Gevers D."/>
            <person name="Martens E."/>
            <person name="Sakamoto M."/>
            <person name="Benno Y."/>
            <person name="Suzuki N."/>
            <person name="Matsunaga N."/>
            <person name="Koshihara K."/>
            <person name="Seki M."/>
            <person name="Komiya H."/>
            <person name="Walker B."/>
            <person name="Young S."/>
            <person name="Zeng Q."/>
            <person name="Gargeya S."/>
            <person name="Fitzgerald M."/>
            <person name="Haas B."/>
            <person name="Abouelleil A."/>
            <person name="Allen A.W."/>
            <person name="Alvarado L."/>
            <person name="Arachchi H.M."/>
            <person name="Berlin A.M."/>
            <person name="Chapman S.B."/>
            <person name="Gainer-Dewar J."/>
            <person name="Goldberg J."/>
            <person name="Griggs A."/>
            <person name="Gujja S."/>
            <person name="Hansen M."/>
            <person name="Howarth C."/>
            <person name="Imamovic A."/>
            <person name="Ireland A."/>
            <person name="Larimer J."/>
            <person name="McCowan C."/>
            <person name="Murphy C."/>
            <person name="Pearson M."/>
            <person name="Poon T.W."/>
            <person name="Priest M."/>
            <person name="Roberts A."/>
            <person name="Saif S."/>
            <person name="Shea T."/>
            <person name="Sisk P."/>
            <person name="Sykes S."/>
            <person name="Wortman J."/>
            <person name="Nusbaum C."/>
            <person name="Birren B."/>
        </authorList>
    </citation>
    <scope>NUCLEOTIDE SEQUENCE [LARGE SCALE GENOMIC DNA]</scope>
    <source>
        <strain evidence="4 5">MS-1</strain>
    </source>
</reference>
<dbReference type="SUPFAM" id="SSF55729">
    <property type="entry name" value="Acyl-CoA N-acyltransferases (Nat)"/>
    <property type="match status" value="1"/>
</dbReference>
<keyword evidence="3" id="KW-0012">Acyltransferase</keyword>
<evidence type="ECO:0000256" key="3">
    <source>
        <dbReference type="ARBA" id="ARBA00023315"/>
    </source>
</evidence>
<evidence type="ECO:0000313" key="4">
    <source>
        <dbReference type="EMBL" id="KKB54096.1"/>
    </source>
</evidence>
<dbReference type="GO" id="GO:0016746">
    <property type="term" value="F:acyltransferase activity"/>
    <property type="evidence" value="ECO:0007669"/>
    <property type="project" value="UniProtKB-KW"/>
</dbReference>
<keyword evidence="2" id="KW-0808">Transferase</keyword>
<gene>
    <name evidence="4" type="ORF">HMPREF1536_03677</name>
</gene>
<accession>A0A0F5J891</accession>
<proteinExistence type="predicted"/>
<keyword evidence="1" id="KW-1277">Toxin-antitoxin system</keyword>
<dbReference type="PANTHER" id="PTHR36449">
    <property type="entry name" value="ACETYLTRANSFERASE-RELATED"/>
    <property type="match status" value="1"/>
</dbReference>
<dbReference type="InterPro" id="IPR016181">
    <property type="entry name" value="Acyl_CoA_acyltransferase"/>
</dbReference>
<protein>
    <recommendedName>
        <fullName evidence="6">N-acetyltransferase domain-containing protein</fullName>
    </recommendedName>
</protein>
<dbReference type="RefSeq" id="WP_225608018.1">
    <property type="nucleotide sequence ID" value="NZ_AUAE01000010.1"/>
</dbReference>
<dbReference type="Gene3D" id="3.40.630.30">
    <property type="match status" value="1"/>
</dbReference>
<dbReference type="Proteomes" id="UP000033035">
    <property type="component" value="Unassembled WGS sequence"/>
</dbReference>
<evidence type="ECO:0000313" key="5">
    <source>
        <dbReference type="Proteomes" id="UP000033035"/>
    </source>
</evidence>
<dbReference type="HOGENOM" id="CLU_101288_2_0_10"/>
<evidence type="ECO:0008006" key="6">
    <source>
        <dbReference type="Google" id="ProtNLM"/>
    </source>
</evidence>
<sequence length="197" mass="22667">MKMGFLTDNCFFSVLNTEVVSNMAHFYCGDTDLDNFFQNEAILYSKQLLGKSYCFRLEQDPTIVVCAFTVANASMRVDFLPNARKKKISKNIPHQKEHKSYPAVLVGRLGVNIGYQSHHVGCELMDFIKSWFVDPLNKTGCRFVIVDAYNNEKAIAYYKRNNFESVFSSEEQERNALGLSVEKLDTRFMFFDLITIC</sequence>
<dbReference type="PANTHER" id="PTHR36449:SF1">
    <property type="entry name" value="ACETYLTRANSFERASE"/>
    <property type="match status" value="1"/>
</dbReference>
<dbReference type="PATRIC" id="fig|1203610.3.peg.3746"/>
<evidence type="ECO:0000256" key="2">
    <source>
        <dbReference type="ARBA" id="ARBA00022679"/>
    </source>
</evidence>
<name>A0A0F5J891_9BACT</name>
<evidence type="ECO:0000256" key="1">
    <source>
        <dbReference type="ARBA" id="ARBA00022649"/>
    </source>
</evidence>
<comment type="caution">
    <text evidence="4">The sequence shown here is derived from an EMBL/GenBank/DDBJ whole genome shotgun (WGS) entry which is preliminary data.</text>
</comment>
<dbReference type="AlphaFoldDB" id="A0A0F5J891"/>
<organism evidence="4 5">
    <name type="scientific">Parabacteroides gordonii MS-1 = DSM 23371</name>
    <dbReference type="NCBI Taxonomy" id="1203610"/>
    <lineage>
        <taxon>Bacteria</taxon>
        <taxon>Pseudomonadati</taxon>
        <taxon>Bacteroidota</taxon>
        <taxon>Bacteroidia</taxon>
        <taxon>Bacteroidales</taxon>
        <taxon>Tannerellaceae</taxon>
        <taxon>Parabacteroides</taxon>
    </lineage>
</organism>
<dbReference type="EMBL" id="AQHW01000017">
    <property type="protein sequence ID" value="KKB54096.1"/>
    <property type="molecule type" value="Genomic_DNA"/>
</dbReference>